<dbReference type="eggNOG" id="KOG2940">
    <property type="taxonomic scope" value="Eukaryota"/>
</dbReference>
<dbReference type="CDD" id="cd02440">
    <property type="entry name" value="AdoMet_MTases"/>
    <property type="match status" value="1"/>
</dbReference>
<gene>
    <name evidence="5" type="ORF">MELLADRAFT_49715</name>
</gene>
<dbReference type="InterPro" id="IPR013216">
    <property type="entry name" value="Methyltransf_11"/>
</dbReference>
<dbReference type="AlphaFoldDB" id="F4RXM5"/>
<evidence type="ECO:0000256" key="3">
    <source>
        <dbReference type="SAM" id="MobiDB-lite"/>
    </source>
</evidence>
<dbReference type="GO" id="GO:0008757">
    <property type="term" value="F:S-adenosylmethionine-dependent methyltransferase activity"/>
    <property type="evidence" value="ECO:0007669"/>
    <property type="project" value="InterPro"/>
</dbReference>
<evidence type="ECO:0000313" key="5">
    <source>
        <dbReference type="EMBL" id="EGG02750.1"/>
    </source>
</evidence>
<evidence type="ECO:0000256" key="2">
    <source>
        <dbReference type="ARBA" id="ARBA00022679"/>
    </source>
</evidence>
<dbReference type="Gene3D" id="3.40.50.150">
    <property type="entry name" value="Vaccinia Virus protein VP39"/>
    <property type="match status" value="1"/>
</dbReference>
<dbReference type="Proteomes" id="UP000001072">
    <property type="component" value="Unassembled WGS sequence"/>
</dbReference>
<accession>F4RXM5</accession>
<dbReference type="InterPro" id="IPR029063">
    <property type="entry name" value="SAM-dependent_MTases_sf"/>
</dbReference>
<dbReference type="GO" id="GO:0032981">
    <property type="term" value="P:mitochondrial respiratory chain complex I assembly"/>
    <property type="evidence" value="ECO:0007669"/>
    <property type="project" value="TreeGrafter"/>
</dbReference>
<dbReference type="KEGG" id="mlr:MELLADRAFT_49715"/>
<dbReference type="GO" id="GO:0032259">
    <property type="term" value="P:methylation"/>
    <property type="evidence" value="ECO:0007669"/>
    <property type="project" value="UniProtKB-KW"/>
</dbReference>
<dbReference type="OrthoDB" id="16816at2759"/>
<dbReference type="RefSeq" id="XP_007413863.1">
    <property type="nucleotide sequence ID" value="XM_007413801.1"/>
</dbReference>
<dbReference type="HOGENOM" id="CLU_046586_3_0_1"/>
<evidence type="ECO:0000259" key="4">
    <source>
        <dbReference type="Pfam" id="PF08241"/>
    </source>
</evidence>
<dbReference type="EMBL" id="GL883128">
    <property type="protein sequence ID" value="EGG02750.1"/>
    <property type="molecule type" value="Genomic_DNA"/>
</dbReference>
<dbReference type="PANTHER" id="PTHR13090">
    <property type="entry name" value="ARGININE-HYDROXYLASE NDUFAF5, MITOCHONDRIAL"/>
    <property type="match status" value="1"/>
</dbReference>
<feature type="region of interest" description="Disordered" evidence="3">
    <location>
        <begin position="246"/>
        <end position="268"/>
    </location>
</feature>
<sequence length="268" mass="29827">MDIKRKYREVVDLGSGSGVLARDLEEYEGLQNVIMTDASEPMLWRDPSIIDNPSIKLQRILMDEESLNLSPNAHECIMSCLSLHWVNDLPGTLVQIKNALKPDGVFIGAMFGGDTLFELRHVAFGTAFQLAEQERQGGISARVSPMTDCRSMSSLINRAGFSIPTVDIDEVTVHYPSMFELIDDLRWMGESNAILNRRPFLRRDTLLAAASIYEALYAKTDKEKGTSIPATFQVIYFIGWKPDASQPKPLERGSAERSLKELGTGSAL</sequence>
<dbReference type="STRING" id="747676.F4RXM5"/>
<feature type="domain" description="Methyltransferase type 11" evidence="4">
    <location>
        <begin position="11"/>
        <end position="107"/>
    </location>
</feature>
<protein>
    <recommendedName>
        <fullName evidence="4">Methyltransferase type 11 domain-containing protein</fullName>
    </recommendedName>
</protein>
<dbReference type="PANTHER" id="PTHR13090:SF1">
    <property type="entry name" value="ARGININE-HYDROXYLASE NDUFAF5, MITOCHONDRIAL"/>
    <property type="match status" value="1"/>
</dbReference>
<dbReference type="InParanoid" id="F4RXM5"/>
<keyword evidence="1" id="KW-0489">Methyltransferase</keyword>
<dbReference type="GO" id="GO:0005739">
    <property type="term" value="C:mitochondrion"/>
    <property type="evidence" value="ECO:0007669"/>
    <property type="project" value="TreeGrafter"/>
</dbReference>
<organism evidence="6">
    <name type="scientific">Melampsora larici-populina (strain 98AG31 / pathotype 3-4-7)</name>
    <name type="common">Poplar leaf rust fungus</name>
    <dbReference type="NCBI Taxonomy" id="747676"/>
    <lineage>
        <taxon>Eukaryota</taxon>
        <taxon>Fungi</taxon>
        <taxon>Dikarya</taxon>
        <taxon>Basidiomycota</taxon>
        <taxon>Pucciniomycotina</taxon>
        <taxon>Pucciniomycetes</taxon>
        <taxon>Pucciniales</taxon>
        <taxon>Melampsoraceae</taxon>
        <taxon>Melampsora</taxon>
    </lineage>
</organism>
<dbReference type="VEuPathDB" id="FungiDB:MELLADRAFT_49715"/>
<dbReference type="GeneID" id="18928633"/>
<dbReference type="Pfam" id="PF08241">
    <property type="entry name" value="Methyltransf_11"/>
    <property type="match status" value="1"/>
</dbReference>
<proteinExistence type="predicted"/>
<feature type="compositionally biased region" description="Basic and acidic residues" evidence="3">
    <location>
        <begin position="249"/>
        <end position="260"/>
    </location>
</feature>
<keyword evidence="6" id="KW-1185">Reference proteome</keyword>
<evidence type="ECO:0000313" key="6">
    <source>
        <dbReference type="Proteomes" id="UP000001072"/>
    </source>
</evidence>
<name>F4RXM5_MELLP</name>
<keyword evidence="2" id="KW-0808">Transferase</keyword>
<evidence type="ECO:0000256" key="1">
    <source>
        <dbReference type="ARBA" id="ARBA00022603"/>
    </source>
</evidence>
<reference evidence="6" key="1">
    <citation type="journal article" date="2011" name="Proc. Natl. Acad. Sci. U.S.A.">
        <title>Obligate biotrophy features unraveled by the genomic analysis of rust fungi.</title>
        <authorList>
            <person name="Duplessis S."/>
            <person name="Cuomo C.A."/>
            <person name="Lin Y.-C."/>
            <person name="Aerts A."/>
            <person name="Tisserant E."/>
            <person name="Veneault-Fourrey C."/>
            <person name="Joly D.L."/>
            <person name="Hacquard S."/>
            <person name="Amselem J."/>
            <person name="Cantarel B.L."/>
            <person name="Chiu R."/>
            <person name="Coutinho P.M."/>
            <person name="Feau N."/>
            <person name="Field M."/>
            <person name="Frey P."/>
            <person name="Gelhaye E."/>
            <person name="Goldberg J."/>
            <person name="Grabherr M.G."/>
            <person name="Kodira C.D."/>
            <person name="Kohler A."/>
            <person name="Kuees U."/>
            <person name="Lindquist E.A."/>
            <person name="Lucas S.M."/>
            <person name="Mago R."/>
            <person name="Mauceli E."/>
            <person name="Morin E."/>
            <person name="Murat C."/>
            <person name="Pangilinan J.L."/>
            <person name="Park R."/>
            <person name="Pearson M."/>
            <person name="Quesneville H."/>
            <person name="Rouhier N."/>
            <person name="Sakthikumar S."/>
            <person name="Salamov A.A."/>
            <person name="Schmutz J."/>
            <person name="Selles B."/>
            <person name="Shapiro H."/>
            <person name="Tanguay P."/>
            <person name="Tuskan G.A."/>
            <person name="Henrissat B."/>
            <person name="Van de Peer Y."/>
            <person name="Rouze P."/>
            <person name="Ellis J.G."/>
            <person name="Dodds P.N."/>
            <person name="Schein J.E."/>
            <person name="Zhong S."/>
            <person name="Hamelin R.C."/>
            <person name="Grigoriev I.V."/>
            <person name="Szabo L.J."/>
            <person name="Martin F."/>
        </authorList>
    </citation>
    <scope>NUCLEOTIDE SEQUENCE [LARGE SCALE GENOMIC DNA]</scope>
    <source>
        <strain evidence="6">98AG31 / pathotype 3-4-7</strain>
    </source>
</reference>
<dbReference type="SUPFAM" id="SSF53335">
    <property type="entry name" value="S-adenosyl-L-methionine-dependent methyltransferases"/>
    <property type="match status" value="1"/>
</dbReference>
<dbReference type="InterPro" id="IPR050602">
    <property type="entry name" value="Malonyl-ACP_OMT"/>
</dbReference>